<feature type="signal peptide" evidence="2">
    <location>
        <begin position="1"/>
        <end position="18"/>
    </location>
</feature>
<evidence type="ECO:0000256" key="2">
    <source>
        <dbReference type="SAM" id="SignalP"/>
    </source>
</evidence>
<dbReference type="PROSITE" id="PS51257">
    <property type="entry name" value="PROKAR_LIPOPROTEIN"/>
    <property type="match status" value="1"/>
</dbReference>
<name>A0A7G9B6U0_9FIRM</name>
<keyword evidence="4" id="KW-1185">Reference proteome</keyword>
<dbReference type="AlphaFoldDB" id="A0A7G9B6U0"/>
<evidence type="ECO:0000256" key="1">
    <source>
        <dbReference type="SAM" id="MobiDB-lite"/>
    </source>
</evidence>
<evidence type="ECO:0008006" key="5">
    <source>
        <dbReference type="Google" id="ProtNLM"/>
    </source>
</evidence>
<reference evidence="3 4" key="1">
    <citation type="submission" date="2020-08" db="EMBL/GenBank/DDBJ databases">
        <authorList>
            <person name="Liu C."/>
            <person name="Sun Q."/>
        </authorList>
    </citation>
    <scope>NUCLEOTIDE SEQUENCE [LARGE SCALE GENOMIC DNA]</scope>
    <source>
        <strain evidence="3 4">NSJ-62</strain>
    </source>
</reference>
<dbReference type="EMBL" id="CP060490">
    <property type="protein sequence ID" value="QNL45271.1"/>
    <property type="molecule type" value="Genomic_DNA"/>
</dbReference>
<feature type="chain" id="PRO_5038884023" description="DUF4309 domain-containing protein" evidence="2">
    <location>
        <begin position="19"/>
        <end position="183"/>
    </location>
</feature>
<feature type="compositionally biased region" description="Polar residues" evidence="1">
    <location>
        <begin position="27"/>
        <end position="38"/>
    </location>
</feature>
<organism evidence="3 4">
    <name type="scientific">Oscillibacter hominis</name>
    <dbReference type="NCBI Taxonomy" id="2763056"/>
    <lineage>
        <taxon>Bacteria</taxon>
        <taxon>Bacillati</taxon>
        <taxon>Bacillota</taxon>
        <taxon>Clostridia</taxon>
        <taxon>Eubacteriales</taxon>
        <taxon>Oscillospiraceae</taxon>
        <taxon>Oscillibacter</taxon>
    </lineage>
</organism>
<keyword evidence="2" id="KW-0732">Signal</keyword>
<dbReference type="Proteomes" id="UP000515960">
    <property type="component" value="Chromosome"/>
</dbReference>
<evidence type="ECO:0000313" key="3">
    <source>
        <dbReference type="EMBL" id="QNL45271.1"/>
    </source>
</evidence>
<feature type="region of interest" description="Disordered" evidence="1">
    <location>
        <begin position="24"/>
        <end position="50"/>
    </location>
</feature>
<sequence>MYRRIAALLMAAALCAVAAACGPARQGNESSQEPSQQEPVKPDASQPGQTDDLLELECLGGLRYGQTEDEVEELLGEPADRAEPEYWESDGLTHTQWSYEGAELSFAEGLLERASVTAPFAGETQAGIAVGDGAEEVREAYGGWIDEEASTEERIVAGDVYGGLIFTLEGGSVVRITLGVTAE</sequence>
<accession>A0A7G9B6U0</accession>
<dbReference type="RefSeq" id="WP_187333724.1">
    <property type="nucleotide sequence ID" value="NZ_CP060490.1"/>
</dbReference>
<proteinExistence type="predicted"/>
<gene>
    <name evidence="3" type="ORF">H8790_04440</name>
</gene>
<evidence type="ECO:0000313" key="4">
    <source>
        <dbReference type="Proteomes" id="UP000515960"/>
    </source>
</evidence>
<protein>
    <recommendedName>
        <fullName evidence="5">DUF4309 domain-containing protein</fullName>
    </recommendedName>
</protein>
<dbReference type="KEGG" id="ohi:H8790_04440"/>